<keyword evidence="8" id="KW-1185">Reference proteome</keyword>
<dbReference type="InterPro" id="IPR001123">
    <property type="entry name" value="LeuE-type"/>
</dbReference>
<feature type="transmembrane region" description="Helical" evidence="6">
    <location>
        <begin position="181"/>
        <end position="199"/>
    </location>
</feature>
<dbReference type="Proteomes" id="UP000636960">
    <property type="component" value="Unassembled WGS sequence"/>
</dbReference>
<keyword evidence="2" id="KW-1003">Cell membrane</keyword>
<comment type="caution">
    <text evidence="7">The sequence shown here is derived from an EMBL/GenBank/DDBJ whole genome shotgun (WGS) entry which is preliminary data.</text>
</comment>
<sequence>MLGLAGIVLLGALSPGPDFAVVVRRAAVSGRRAGMAAAAGVATGIFGWALAAAVGLVAAMTAVPGLLTVIRYAGAGYLAYLGVRALLAARHRDETAEVALGEHGTAWQAFRDGLWCNLLNPKAAVFFVALLPQFLPQHPRAVDTLVLASIAVGITLLWFCTVANLIAAMRRLFARPAARRAVHAVTGAALLGLGARLAFAR</sequence>
<dbReference type="PIRSF" id="PIRSF006324">
    <property type="entry name" value="LeuE"/>
    <property type="match status" value="1"/>
</dbReference>
<name>A0A919JX94_9ACTN</name>
<feature type="transmembrane region" description="Helical" evidence="6">
    <location>
        <begin position="36"/>
        <end position="57"/>
    </location>
</feature>
<dbReference type="GO" id="GO:0015171">
    <property type="term" value="F:amino acid transmembrane transporter activity"/>
    <property type="evidence" value="ECO:0007669"/>
    <property type="project" value="TreeGrafter"/>
</dbReference>
<keyword evidence="3 6" id="KW-0812">Transmembrane</keyword>
<gene>
    <name evidence="7" type="ORF">Ari01nite_22680</name>
</gene>
<reference evidence="7" key="1">
    <citation type="submission" date="2021-01" db="EMBL/GenBank/DDBJ databases">
        <title>Whole genome shotgun sequence of Actinoplanes rishiriensis NBRC 108556.</title>
        <authorList>
            <person name="Komaki H."/>
            <person name="Tamura T."/>
        </authorList>
    </citation>
    <scope>NUCLEOTIDE SEQUENCE</scope>
    <source>
        <strain evidence="7">NBRC 108556</strain>
    </source>
</reference>
<dbReference type="PANTHER" id="PTHR30086">
    <property type="entry name" value="ARGININE EXPORTER PROTEIN ARGO"/>
    <property type="match status" value="1"/>
</dbReference>
<evidence type="ECO:0000313" key="8">
    <source>
        <dbReference type="Proteomes" id="UP000636960"/>
    </source>
</evidence>
<evidence type="ECO:0000256" key="1">
    <source>
        <dbReference type="ARBA" id="ARBA00004651"/>
    </source>
</evidence>
<evidence type="ECO:0008006" key="9">
    <source>
        <dbReference type="Google" id="ProtNLM"/>
    </source>
</evidence>
<protein>
    <recommendedName>
        <fullName evidence="9">LysE family translocator</fullName>
    </recommendedName>
</protein>
<keyword evidence="5 6" id="KW-0472">Membrane</keyword>
<evidence type="ECO:0000256" key="2">
    <source>
        <dbReference type="ARBA" id="ARBA00022475"/>
    </source>
</evidence>
<proteinExistence type="predicted"/>
<evidence type="ECO:0000256" key="6">
    <source>
        <dbReference type="SAM" id="Phobius"/>
    </source>
</evidence>
<dbReference type="PANTHER" id="PTHR30086:SF20">
    <property type="entry name" value="ARGININE EXPORTER PROTEIN ARGO-RELATED"/>
    <property type="match status" value="1"/>
</dbReference>
<dbReference type="EMBL" id="BOMV01000018">
    <property type="protein sequence ID" value="GIE94803.1"/>
    <property type="molecule type" value="Genomic_DNA"/>
</dbReference>
<accession>A0A919JX94</accession>
<feature type="transmembrane region" description="Helical" evidence="6">
    <location>
        <begin position="69"/>
        <end position="87"/>
    </location>
</feature>
<organism evidence="7 8">
    <name type="scientific">Paractinoplanes rishiriensis</name>
    <dbReference type="NCBI Taxonomy" id="1050105"/>
    <lineage>
        <taxon>Bacteria</taxon>
        <taxon>Bacillati</taxon>
        <taxon>Actinomycetota</taxon>
        <taxon>Actinomycetes</taxon>
        <taxon>Micromonosporales</taxon>
        <taxon>Micromonosporaceae</taxon>
        <taxon>Paractinoplanes</taxon>
    </lineage>
</organism>
<evidence type="ECO:0000256" key="5">
    <source>
        <dbReference type="ARBA" id="ARBA00023136"/>
    </source>
</evidence>
<keyword evidence="4 6" id="KW-1133">Transmembrane helix</keyword>
<evidence type="ECO:0000256" key="3">
    <source>
        <dbReference type="ARBA" id="ARBA00022692"/>
    </source>
</evidence>
<feature type="transmembrane region" description="Helical" evidence="6">
    <location>
        <begin position="145"/>
        <end position="169"/>
    </location>
</feature>
<evidence type="ECO:0000256" key="4">
    <source>
        <dbReference type="ARBA" id="ARBA00022989"/>
    </source>
</evidence>
<evidence type="ECO:0000313" key="7">
    <source>
        <dbReference type="EMBL" id="GIE94803.1"/>
    </source>
</evidence>
<dbReference type="AlphaFoldDB" id="A0A919JX94"/>
<dbReference type="Pfam" id="PF01810">
    <property type="entry name" value="LysE"/>
    <property type="match status" value="1"/>
</dbReference>
<comment type="subcellular location">
    <subcellularLocation>
        <location evidence="1">Cell membrane</location>
        <topology evidence="1">Multi-pass membrane protein</topology>
    </subcellularLocation>
</comment>
<dbReference type="GO" id="GO:0005886">
    <property type="term" value="C:plasma membrane"/>
    <property type="evidence" value="ECO:0007669"/>
    <property type="project" value="UniProtKB-SubCell"/>
</dbReference>